<dbReference type="Pfam" id="PF01095">
    <property type="entry name" value="Pectinesterase"/>
    <property type="match status" value="1"/>
</dbReference>
<evidence type="ECO:0000256" key="5">
    <source>
        <dbReference type="RuleBase" id="RU000589"/>
    </source>
</evidence>
<dbReference type="GO" id="GO:0045490">
    <property type="term" value="P:pectin catabolic process"/>
    <property type="evidence" value="ECO:0007669"/>
    <property type="project" value="UniProtKB-UniRule"/>
</dbReference>
<dbReference type="Proteomes" id="UP000426027">
    <property type="component" value="Chromosome"/>
</dbReference>
<gene>
    <name evidence="7" type="ORF">GLV81_08410</name>
</gene>
<comment type="similarity">
    <text evidence="1">Belongs to the pectinesterase family.</text>
</comment>
<dbReference type="GO" id="GO:0042545">
    <property type="term" value="P:cell wall modification"/>
    <property type="evidence" value="ECO:0007669"/>
    <property type="project" value="UniProtKB-UniRule"/>
</dbReference>
<dbReference type="SUPFAM" id="SSF51126">
    <property type="entry name" value="Pectin lyase-like"/>
    <property type="match status" value="1"/>
</dbReference>
<dbReference type="InterPro" id="IPR000070">
    <property type="entry name" value="Pectinesterase_cat"/>
</dbReference>
<evidence type="ECO:0000313" key="8">
    <source>
        <dbReference type="Proteomes" id="UP000426027"/>
    </source>
</evidence>
<dbReference type="EMBL" id="CP046566">
    <property type="protein sequence ID" value="QGW30018.1"/>
    <property type="molecule type" value="Genomic_DNA"/>
</dbReference>
<name>A0A6I6GQQ9_9BACT</name>
<keyword evidence="8" id="KW-1185">Reference proteome</keyword>
<feature type="active site" evidence="4">
    <location>
        <position position="186"/>
    </location>
</feature>
<dbReference type="GO" id="GO:0009279">
    <property type="term" value="C:cell outer membrane"/>
    <property type="evidence" value="ECO:0007669"/>
    <property type="project" value="TreeGrafter"/>
</dbReference>
<reference evidence="7 8" key="1">
    <citation type="submission" date="2019-11" db="EMBL/GenBank/DDBJ databases">
        <authorList>
            <person name="Im W.T."/>
        </authorList>
    </citation>
    <scope>NUCLEOTIDE SEQUENCE [LARGE SCALE GENOMIC DNA]</scope>
    <source>
        <strain evidence="7 8">SB-02</strain>
    </source>
</reference>
<dbReference type="UniPathway" id="UPA00545">
    <property type="reaction ID" value="UER00823"/>
</dbReference>
<dbReference type="KEGG" id="fls:GLV81_08410"/>
<dbReference type="InterPro" id="IPR018040">
    <property type="entry name" value="Pectinesterase_Tyr_AS"/>
</dbReference>
<protein>
    <recommendedName>
        <fullName evidence="5">Pectinesterase</fullName>
        <ecNumber evidence="5">3.1.1.11</ecNumber>
    </recommendedName>
</protein>
<evidence type="ECO:0000259" key="6">
    <source>
        <dbReference type="Pfam" id="PF01095"/>
    </source>
</evidence>
<dbReference type="InterPro" id="IPR033131">
    <property type="entry name" value="Pectinesterase_Asp_AS"/>
</dbReference>
<dbReference type="GO" id="GO:0030599">
    <property type="term" value="F:pectinesterase activity"/>
    <property type="evidence" value="ECO:0007669"/>
    <property type="project" value="UniProtKB-UniRule"/>
</dbReference>
<dbReference type="InterPro" id="IPR012334">
    <property type="entry name" value="Pectin_lyas_fold"/>
</dbReference>
<dbReference type="AlphaFoldDB" id="A0A6I6GQQ9"/>
<feature type="domain" description="Pectinesterase catalytic" evidence="6">
    <location>
        <begin position="33"/>
        <end position="316"/>
    </location>
</feature>
<dbReference type="EC" id="3.1.1.11" evidence="5"/>
<evidence type="ECO:0000313" key="7">
    <source>
        <dbReference type="EMBL" id="QGW30018.1"/>
    </source>
</evidence>
<dbReference type="PROSITE" id="PS00503">
    <property type="entry name" value="PECTINESTERASE_2"/>
    <property type="match status" value="1"/>
</dbReference>
<dbReference type="PANTHER" id="PTHR31321:SF57">
    <property type="entry name" value="PECTINESTERASE 53-RELATED"/>
    <property type="match status" value="1"/>
</dbReference>
<accession>A0A6I6GQQ9</accession>
<dbReference type="PROSITE" id="PS00800">
    <property type="entry name" value="PECTINESTERASE_1"/>
    <property type="match status" value="1"/>
</dbReference>
<dbReference type="PANTHER" id="PTHR31321">
    <property type="entry name" value="ACYL-COA THIOESTER HYDROLASE YBHC-RELATED"/>
    <property type="match status" value="1"/>
</dbReference>
<dbReference type="InterPro" id="IPR011050">
    <property type="entry name" value="Pectin_lyase_fold/virulence"/>
</dbReference>
<evidence type="ECO:0000256" key="1">
    <source>
        <dbReference type="ARBA" id="ARBA00008891"/>
    </source>
</evidence>
<sequence length="347" mass="38529">MKRFCTIMMLLFIAVAALQAQTANPQQYKYIFAVAQDGSGDYNTIGEAIKAMRGYPLAPITLYIKNGVYKEKLEILANNTDITMIGESVEGTIITFDDYSGKPYEKGKHGTFSSYTVKVSGNRFTAQNITFENSSGRVGQALALYVDADQALFINCRFLGNQDTIFTGGELCRQYFLKCDIEGTTDFIFGPATAVFDSCNIRIKVNSYITAASTTAGKQFGYVFRYCNITADSSVTKFYLGRPWRAHAKTVFMYCQLPAQLAPVGWHNWDNPANEQTTFYAEYKNSGPGAATAQRVPWAKQLSKKQARQYSLENIFSGPQIGRFSAGSFFENTQSIPFVWPGKTGGK</sequence>
<keyword evidence="5" id="KW-0732">Signal</keyword>
<feature type="chain" id="PRO_5026379759" description="Pectinesterase" evidence="5">
    <location>
        <begin position="21"/>
        <end position="347"/>
    </location>
</feature>
<evidence type="ECO:0000256" key="3">
    <source>
        <dbReference type="ARBA" id="ARBA00023085"/>
    </source>
</evidence>
<keyword evidence="2 5" id="KW-0378">Hydrolase</keyword>
<feature type="signal peptide" evidence="5">
    <location>
        <begin position="1"/>
        <end position="20"/>
    </location>
</feature>
<evidence type="ECO:0000256" key="4">
    <source>
        <dbReference type="PROSITE-ProRule" id="PRU10040"/>
    </source>
</evidence>
<comment type="catalytic activity">
    <reaction evidence="5">
        <text>[(1-&gt;4)-alpha-D-galacturonosyl methyl ester](n) + n H2O = [(1-&gt;4)-alpha-D-galacturonosyl](n) + n methanol + n H(+)</text>
        <dbReference type="Rhea" id="RHEA:22380"/>
        <dbReference type="Rhea" id="RHEA-COMP:14570"/>
        <dbReference type="Rhea" id="RHEA-COMP:14573"/>
        <dbReference type="ChEBI" id="CHEBI:15377"/>
        <dbReference type="ChEBI" id="CHEBI:15378"/>
        <dbReference type="ChEBI" id="CHEBI:17790"/>
        <dbReference type="ChEBI" id="CHEBI:140522"/>
        <dbReference type="ChEBI" id="CHEBI:140523"/>
        <dbReference type="EC" id="3.1.1.11"/>
    </reaction>
</comment>
<evidence type="ECO:0000256" key="2">
    <source>
        <dbReference type="ARBA" id="ARBA00022801"/>
    </source>
</evidence>
<dbReference type="Gene3D" id="2.160.20.10">
    <property type="entry name" value="Single-stranded right-handed beta-helix, Pectin lyase-like"/>
    <property type="match status" value="1"/>
</dbReference>
<comment type="pathway">
    <text evidence="5">Glycan metabolism; pectin degradation; 2-dehydro-3-deoxy-D-gluconate from pectin: step 1/5.</text>
</comment>
<keyword evidence="3 5" id="KW-0063">Aspartyl esterase</keyword>
<organism evidence="7 8">
    <name type="scientific">Phnomibacter ginsenosidimutans</name>
    <dbReference type="NCBI Taxonomy" id="2676868"/>
    <lineage>
        <taxon>Bacteria</taxon>
        <taxon>Pseudomonadati</taxon>
        <taxon>Bacteroidota</taxon>
        <taxon>Chitinophagia</taxon>
        <taxon>Chitinophagales</taxon>
        <taxon>Chitinophagaceae</taxon>
        <taxon>Phnomibacter</taxon>
    </lineage>
</organism>
<proteinExistence type="inferred from homology"/>